<evidence type="ECO:0000313" key="10">
    <source>
        <dbReference type="EMBL" id="SHH31709.1"/>
    </source>
</evidence>
<feature type="transmembrane region" description="Helical" evidence="8">
    <location>
        <begin position="260"/>
        <end position="278"/>
    </location>
</feature>
<evidence type="ECO:0000256" key="2">
    <source>
        <dbReference type="ARBA" id="ARBA00005914"/>
    </source>
</evidence>
<feature type="transmembrane region" description="Helical" evidence="8">
    <location>
        <begin position="238"/>
        <end position="254"/>
    </location>
</feature>
<evidence type="ECO:0000256" key="4">
    <source>
        <dbReference type="ARBA" id="ARBA00022692"/>
    </source>
</evidence>
<feature type="transmembrane region" description="Helical" evidence="8">
    <location>
        <begin position="190"/>
        <end position="207"/>
    </location>
</feature>
<evidence type="ECO:0000256" key="8">
    <source>
        <dbReference type="SAM" id="Phobius"/>
    </source>
</evidence>
<organism evidence="10 11">
    <name type="scientific">Flavobacterium granuli</name>
    <dbReference type="NCBI Taxonomy" id="280093"/>
    <lineage>
        <taxon>Bacteria</taxon>
        <taxon>Pseudomonadati</taxon>
        <taxon>Bacteroidota</taxon>
        <taxon>Flavobacteriia</taxon>
        <taxon>Flavobacteriales</taxon>
        <taxon>Flavobacteriaceae</taxon>
        <taxon>Flavobacterium</taxon>
    </lineage>
</organism>
<evidence type="ECO:0000256" key="7">
    <source>
        <dbReference type="PIRSR" id="PIRSR016502-1"/>
    </source>
</evidence>
<keyword evidence="12" id="KW-1185">Reference proteome</keyword>
<evidence type="ECO:0000256" key="5">
    <source>
        <dbReference type="ARBA" id="ARBA00022989"/>
    </source>
</evidence>
<comment type="subcellular location">
    <subcellularLocation>
        <location evidence="1">Cell membrane</location>
        <topology evidence="1">Multi-pass membrane protein</topology>
    </subcellularLocation>
</comment>
<reference evidence="11" key="2">
    <citation type="submission" date="2016-11" db="EMBL/GenBank/DDBJ databases">
        <authorList>
            <person name="Varghese N."/>
            <person name="Submissions S."/>
        </authorList>
    </citation>
    <scope>NUCLEOTIDE SEQUENCE [LARGE SCALE GENOMIC DNA]</scope>
    <source>
        <strain evidence="11">DSM 19729</strain>
    </source>
</reference>
<dbReference type="EMBL" id="PVUB01000009">
    <property type="protein sequence ID" value="PRZ21159.1"/>
    <property type="molecule type" value="Genomic_DNA"/>
</dbReference>
<reference evidence="10" key="1">
    <citation type="submission" date="2016-11" db="EMBL/GenBank/DDBJ databases">
        <authorList>
            <person name="Jaros S."/>
            <person name="Januszkiewicz K."/>
            <person name="Wedrychowicz H."/>
        </authorList>
    </citation>
    <scope>NUCLEOTIDE SEQUENCE [LARGE SCALE GENOMIC DNA]</scope>
    <source>
        <strain evidence="10">DSM 19729</strain>
    </source>
</reference>
<dbReference type="GO" id="GO:0015204">
    <property type="term" value="F:urea transmembrane transporter activity"/>
    <property type="evidence" value="ECO:0007669"/>
    <property type="project" value="InterPro"/>
</dbReference>
<keyword evidence="6 8" id="KW-0472">Membrane</keyword>
<dbReference type="PANTHER" id="PTHR10464">
    <property type="entry name" value="UREA TRANSPORTER"/>
    <property type="match status" value="1"/>
</dbReference>
<dbReference type="OrthoDB" id="279428at2"/>
<protein>
    <submittedName>
        <fullName evidence="10">Urea transporter</fullName>
    </submittedName>
</protein>
<dbReference type="Proteomes" id="UP000184384">
    <property type="component" value="Unassembled WGS sequence"/>
</dbReference>
<dbReference type="InterPro" id="IPR004937">
    <property type="entry name" value="Urea_transporter"/>
</dbReference>
<keyword evidence="5 8" id="KW-1133">Transmembrane helix</keyword>
<gene>
    <name evidence="9" type="ORF">BC624_10912</name>
    <name evidence="10" type="ORF">SAMN05443373_11112</name>
</gene>
<dbReference type="Pfam" id="PF03253">
    <property type="entry name" value="UT"/>
    <property type="match status" value="1"/>
</dbReference>
<dbReference type="STRING" id="280093.SAMN05443373_11112"/>
<dbReference type="Gene3D" id="1.10.3430.10">
    <property type="entry name" value="Ammonium transporter AmtB like domains"/>
    <property type="match status" value="1"/>
</dbReference>
<feature type="transmembrane region" description="Helical" evidence="8">
    <location>
        <begin position="24"/>
        <end position="47"/>
    </location>
</feature>
<dbReference type="Proteomes" id="UP000237771">
    <property type="component" value="Unassembled WGS sequence"/>
</dbReference>
<feature type="transmembrane region" description="Helical" evidence="8">
    <location>
        <begin position="163"/>
        <end position="183"/>
    </location>
</feature>
<comment type="similarity">
    <text evidence="2">Belongs to the urea transporter family.</text>
</comment>
<evidence type="ECO:0000313" key="9">
    <source>
        <dbReference type="EMBL" id="PRZ21159.1"/>
    </source>
</evidence>
<dbReference type="EMBL" id="FQWO01000011">
    <property type="protein sequence ID" value="SHH31709.1"/>
    <property type="molecule type" value="Genomic_DNA"/>
</dbReference>
<feature type="site" description="Important for channel permeability" evidence="7">
    <location>
        <position position="265"/>
    </location>
</feature>
<accession>A0A1M5RZR3</accession>
<reference evidence="9 12" key="3">
    <citation type="submission" date="2018-03" db="EMBL/GenBank/DDBJ databases">
        <title>Genomic Encyclopedia of Archaeal and Bacterial Type Strains, Phase II (KMG-II): from individual species to whole genera.</title>
        <authorList>
            <person name="Goeker M."/>
        </authorList>
    </citation>
    <scope>NUCLEOTIDE SEQUENCE [LARGE SCALE GENOMIC DNA]</scope>
    <source>
        <strain evidence="9 12">DSM 17797</strain>
    </source>
</reference>
<feature type="transmembrane region" description="Helical" evidence="8">
    <location>
        <begin position="118"/>
        <end position="136"/>
    </location>
</feature>
<keyword evidence="3" id="KW-1003">Cell membrane</keyword>
<evidence type="ECO:0000313" key="12">
    <source>
        <dbReference type="Proteomes" id="UP000237771"/>
    </source>
</evidence>
<evidence type="ECO:0000256" key="3">
    <source>
        <dbReference type="ARBA" id="ARBA00022475"/>
    </source>
</evidence>
<evidence type="ECO:0000256" key="6">
    <source>
        <dbReference type="ARBA" id="ARBA00023136"/>
    </source>
</evidence>
<dbReference type="PANTHER" id="PTHR10464:SF4">
    <property type="entry name" value="UREA TRANSPORTER"/>
    <property type="match status" value="1"/>
</dbReference>
<dbReference type="GO" id="GO:0005886">
    <property type="term" value="C:plasma membrane"/>
    <property type="evidence" value="ECO:0007669"/>
    <property type="project" value="UniProtKB-SubCell"/>
</dbReference>
<feature type="transmembrane region" description="Helical" evidence="8">
    <location>
        <begin position="213"/>
        <end position="231"/>
    </location>
</feature>
<dbReference type="InterPro" id="IPR029020">
    <property type="entry name" value="Ammonium/urea_transptr"/>
</dbReference>
<name>A0A1M5RZR3_9FLAO</name>
<dbReference type="RefSeq" id="WP_072945092.1">
    <property type="nucleotide sequence ID" value="NZ_FQWO01000011.1"/>
</dbReference>
<keyword evidence="4 8" id="KW-0812">Transmembrane</keyword>
<dbReference type="AlphaFoldDB" id="A0A1M5RZR3"/>
<evidence type="ECO:0000313" key="11">
    <source>
        <dbReference type="Proteomes" id="UP000184384"/>
    </source>
</evidence>
<proteinExistence type="inferred from homology"/>
<sequence>MKEKQRIAETVLKGIGQIMLQESAWTGLLFLIAISYDSILMCAAALLSSTIGTGTARICKFSDKNINAGLYGFNATLIGIGLVFFFEASPLIWFALVLGSILSTLLMEFSIRKKIPFFTFPFIVITAGFILGLKHFDLATLNVPKATTAITSELIDFRVVAHAYGQVIFQGSLLAGLLFFLGVFVKNPTAALYGFVAALIASAVARFDQDSVQLINDGMFSFNAVLCGIACSGLKPRDGIYVFLSVIIATYFDVSMMENGWITLTFPFVLAMWVIVPLKKLVSYFENKIKNKNSNPLGV</sequence>
<evidence type="ECO:0000256" key="1">
    <source>
        <dbReference type="ARBA" id="ARBA00004651"/>
    </source>
</evidence>
<dbReference type="PIRSF" id="PIRSF016502">
    <property type="entry name" value="Urea_transporter"/>
    <property type="match status" value="1"/>
</dbReference>